<organism evidence="1 2">
    <name type="scientific">Elysia crispata</name>
    <name type="common">lettuce slug</name>
    <dbReference type="NCBI Taxonomy" id="231223"/>
    <lineage>
        <taxon>Eukaryota</taxon>
        <taxon>Metazoa</taxon>
        <taxon>Spiralia</taxon>
        <taxon>Lophotrochozoa</taxon>
        <taxon>Mollusca</taxon>
        <taxon>Gastropoda</taxon>
        <taxon>Heterobranchia</taxon>
        <taxon>Euthyneura</taxon>
        <taxon>Panpulmonata</taxon>
        <taxon>Sacoglossa</taxon>
        <taxon>Placobranchoidea</taxon>
        <taxon>Plakobranchidae</taxon>
        <taxon>Elysia</taxon>
    </lineage>
</organism>
<name>A0AAE1D3I2_9GAST</name>
<keyword evidence="2" id="KW-1185">Reference proteome</keyword>
<dbReference type="Proteomes" id="UP001283361">
    <property type="component" value="Unassembled WGS sequence"/>
</dbReference>
<dbReference type="AlphaFoldDB" id="A0AAE1D3I2"/>
<gene>
    <name evidence="1" type="ORF">RRG08_053173</name>
</gene>
<evidence type="ECO:0000313" key="1">
    <source>
        <dbReference type="EMBL" id="KAK3754703.1"/>
    </source>
</evidence>
<proteinExistence type="predicted"/>
<protein>
    <submittedName>
        <fullName evidence="1">Uncharacterized protein</fullName>
    </submittedName>
</protein>
<comment type="caution">
    <text evidence="1">The sequence shown here is derived from an EMBL/GenBank/DDBJ whole genome shotgun (WGS) entry which is preliminary data.</text>
</comment>
<dbReference type="EMBL" id="JAWDGP010005645">
    <property type="protein sequence ID" value="KAK3754703.1"/>
    <property type="molecule type" value="Genomic_DNA"/>
</dbReference>
<evidence type="ECO:0000313" key="2">
    <source>
        <dbReference type="Proteomes" id="UP001283361"/>
    </source>
</evidence>
<accession>A0AAE1D3I2</accession>
<reference evidence="1" key="1">
    <citation type="journal article" date="2023" name="G3 (Bethesda)">
        <title>A reference genome for the long-term kleptoplast-retaining sea slug Elysia crispata morphotype clarki.</title>
        <authorList>
            <person name="Eastman K.E."/>
            <person name="Pendleton A.L."/>
            <person name="Shaikh M.A."/>
            <person name="Suttiyut T."/>
            <person name="Ogas R."/>
            <person name="Tomko P."/>
            <person name="Gavelis G."/>
            <person name="Widhalm J.R."/>
            <person name="Wisecaver J.H."/>
        </authorList>
    </citation>
    <scope>NUCLEOTIDE SEQUENCE</scope>
    <source>
        <strain evidence="1">ECLA1</strain>
    </source>
</reference>
<sequence>MAKYPVRVVKLPRPSVSTDWSPVRKESCIAARCDNVLQAKQDVVYSKLLCSVLVRTERTENNTCAPNGARGC</sequence>